<accession>A0A8J6LA24</accession>
<protein>
    <submittedName>
        <fullName evidence="2">Uncharacterized protein</fullName>
    </submittedName>
</protein>
<proteinExistence type="predicted"/>
<dbReference type="Proteomes" id="UP000719412">
    <property type="component" value="Unassembled WGS sequence"/>
</dbReference>
<dbReference type="AlphaFoldDB" id="A0A8J6LA24"/>
<reference evidence="2" key="1">
    <citation type="journal article" date="2020" name="J Insects Food Feed">
        <title>The yellow mealworm (Tenebrio molitor) genome: a resource for the emerging insects as food and feed industry.</title>
        <authorList>
            <person name="Eriksson T."/>
            <person name="Andere A."/>
            <person name="Kelstrup H."/>
            <person name="Emery V."/>
            <person name="Picard C."/>
        </authorList>
    </citation>
    <scope>NUCLEOTIDE SEQUENCE</scope>
    <source>
        <strain evidence="2">Stoneville</strain>
        <tissue evidence="2">Whole head</tissue>
    </source>
</reference>
<name>A0A8J6LA24_TENMO</name>
<evidence type="ECO:0000256" key="1">
    <source>
        <dbReference type="SAM" id="MobiDB-lite"/>
    </source>
</evidence>
<keyword evidence="3" id="KW-1185">Reference proteome</keyword>
<evidence type="ECO:0000313" key="2">
    <source>
        <dbReference type="EMBL" id="KAH0813695.1"/>
    </source>
</evidence>
<evidence type="ECO:0000313" key="3">
    <source>
        <dbReference type="Proteomes" id="UP000719412"/>
    </source>
</evidence>
<reference evidence="2" key="2">
    <citation type="submission" date="2021-08" db="EMBL/GenBank/DDBJ databases">
        <authorList>
            <person name="Eriksson T."/>
        </authorList>
    </citation>
    <scope>NUCLEOTIDE SEQUENCE</scope>
    <source>
        <strain evidence="2">Stoneville</strain>
        <tissue evidence="2">Whole head</tissue>
    </source>
</reference>
<feature type="region of interest" description="Disordered" evidence="1">
    <location>
        <begin position="52"/>
        <end position="82"/>
    </location>
</feature>
<dbReference type="EMBL" id="JABDTM020025033">
    <property type="protein sequence ID" value="KAH0813695.1"/>
    <property type="molecule type" value="Genomic_DNA"/>
</dbReference>
<sequence length="134" mass="16367">MKNLGKNVRKKKLENGREECRMLVERKENTEKKERKKYYQRNGCLSEEMERLRAKGRWSERDKDTDKQKGRERIKESRSNRKYERFMMTEEIPESLGRENARERKMMARFTGIGWKEKKEGAECDVRRERQLST</sequence>
<gene>
    <name evidence="2" type="ORF">GEV33_009097</name>
</gene>
<organism evidence="2 3">
    <name type="scientific">Tenebrio molitor</name>
    <name type="common">Yellow mealworm beetle</name>
    <dbReference type="NCBI Taxonomy" id="7067"/>
    <lineage>
        <taxon>Eukaryota</taxon>
        <taxon>Metazoa</taxon>
        <taxon>Ecdysozoa</taxon>
        <taxon>Arthropoda</taxon>
        <taxon>Hexapoda</taxon>
        <taxon>Insecta</taxon>
        <taxon>Pterygota</taxon>
        <taxon>Neoptera</taxon>
        <taxon>Endopterygota</taxon>
        <taxon>Coleoptera</taxon>
        <taxon>Polyphaga</taxon>
        <taxon>Cucujiformia</taxon>
        <taxon>Tenebrionidae</taxon>
        <taxon>Tenebrio</taxon>
    </lineage>
</organism>
<comment type="caution">
    <text evidence="2">The sequence shown here is derived from an EMBL/GenBank/DDBJ whole genome shotgun (WGS) entry which is preliminary data.</text>
</comment>